<keyword evidence="11" id="KW-1003">Cell membrane</keyword>
<dbReference type="eggNOG" id="COG0356">
    <property type="taxonomic scope" value="Bacteria"/>
</dbReference>
<evidence type="ECO:0000313" key="28">
    <source>
        <dbReference type="Proteomes" id="UP000500949"/>
    </source>
</evidence>
<dbReference type="GO" id="GO:0045259">
    <property type="term" value="C:proton-transporting ATP synthase complex"/>
    <property type="evidence" value="ECO:0007669"/>
    <property type="project" value="UniProtKB-KW"/>
</dbReference>
<dbReference type="EMBL" id="SLTU01000001">
    <property type="protein sequence ID" value="TDA76048.1"/>
    <property type="molecule type" value="Genomic_DNA"/>
</dbReference>
<evidence type="ECO:0000256" key="13">
    <source>
        <dbReference type="SAM" id="SignalP"/>
    </source>
</evidence>
<dbReference type="Proteomes" id="UP000294527">
    <property type="component" value="Unassembled WGS sequence"/>
</dbReference>
<protein>
    <recommendedName>
        <fullName evidence="11 12">ATP synthase subunit a</fullName>
    </recommendedName>
    <alternativeName>
        <fullName evidence="11">ATP synthase F0 sector subunit a</fullName>
    </alternativeName>
    <alternativeName>
        <fullName evidence="11">F-ATPase subunit 6</fullName>
    </alternativeName>
</protein>
<feature type="signal peptide" evidence="13">
    <location>
        <begin position="1"/>
        <end position="23"/>
    </location>
</feature>
<dbReference type="GeneID" id="93446871"/>
<keyword evidence="6 11" id="KW-0375">Hydrogen ion transport</keyword>
<dbReference type="Proteomes" id="UP000441162">
    <property type="component" value="Unassembled WGS sequence"/>
</dbReference>
<accession>A0A076IR71</accession>
<sequence>MRSLRYIGTVLMLLIAFLQGANAREESDTDYKEQQVDVNEIVFGHIGDSYEWHITDIGDTPIAIPLPVIVKSSTGWHAFLSSKFEEGNGEYEGLYIAKDGEYKGKIVEKDASGNEVKPLDISITKNVTGLFVNSAILVILVLSCARWYKKHPVEKEAPKGMVGMMEACILAINDDVIKGCIGKDYKRYAPYLLTAFFFILINNLMGLIPFFPGGANITGNIAVTFVLAICTFLAVNLWGNKEYWKEILWPDVPWWLKAPFPMMPIIEIFGIFTKPFALMIRLFANMMAGHAAILSLISIIFITANMGPLINGSMGFVAVAFGIFMTALELLVAFIQAYVFTMLSAVFIGLSRTEEMREEKEIK</sequence>
<evidence type="ECO:0000256" key="7">
    <source>
        <dbReference type="ARBA" id="ARBA00022989"/>
    </source>
</evidence>
<evidence type="ECO:0000313" key="19">
    <source>
        <dbReference type="EMBL" id="QJR76579.1"/>
    </source>
</evidence>
<evidence type="ECO:0000313" key="24">
    <source>
        <dbReference type="Proteomes" id="UP000347681"/>
    </source>
</evidence>
<proteinExistence type="inferred from homology"/>
<dbReference type="RefSeq" id="WP_007850063.1">
    <property type="nucleotide sequence ID" value="NZ_BAABYF010000001.1"/>
</dbReference>
<dbReference type="GO" id="GO:0046933">
    <property type="term" value="F:proton-transporting ATP synthase activity, rotational mechanism"/>
    <property type="evidence" value="ECO:0007669"/>
    <property type="project" value="UniProtKB-UniRule"/>
</dbReference>
<keyword evidence="20" id="KW-0378">Hydrolase</keyword>
<evidence type="ECO:0000256" key="4">
    <source>
        <dbReference type="ARBA" id="ARBA00022547"/>
    </source>
</evidence>
<reference evidence="20 22" key="1">
    <citation type="submission" date="2018-08" db="EMBL/GenBank/DDBJ databases">
        <title>A genome reference for cultivated species of the human gut microbiota.</title>
        <authorList>
            <person name="Zou Y."/>
            <person name="Xue W."/>
            <person name="Luo G."/>
        </authorList>
    </citation>
    <scope>NUCLEOTIDE SEQUENCE [LARGE SCALE GENOMIC DNA]</scope>
    <source>
        <strain evidence="20 22">AF14-1AC</strain>
    </source>
</reference>
<dbReference type="InterPro" id="IPR045083">
    <property type="entry name" value="ATP_synth_F0_asu_bact/mt"/>
</dbReference>
<keyword evidence="7 11" id="KW-1133">Transmembrane helix</keyword>
<keyword evidence="4 11" id="KW-0138">CF(0)</keyword>
<dbReference type="Pfam" id="PF00119">
    <property type="entry name" value="ATP-synt_A"/>
    <property type="match status" value="1"/>
</dbReference>
<evidence type="ECO:0000313" key="15">
    <source>
        <dbReference type="EMBL" id="KAA5380695.1"/>
    </source>
</evidence>
<dbReference type="EMBL" id="JAWDEV010000001">
    <property type="protein sequence ID" value="MDU0268927.1"/>
    <property type="molecule type" value="Genomic_DNA"/>
</dbReference>
<keyword evidence="3 11" id="KW-0813">Transport</keyword>
<dbReference type="EMBL" id="CP046176">
    <property type="protein sequence ID" value="QJR76579.1"/>
    <property type="molecule type" value="Genomic_DNA"/>
</dbReference>
<evidence type="ECO:0000313" key="16">
    <source>
        <dbReference type="EMBL" id="KAA5393937.1"/>
    </source>
</evidence>
<dbReference type="GO" id="GO:0016787">
    <property type="term" value="F:hydrolase activity"/>
    <property type="evidence" value="ECO:0007669"/>
    <property type="project" value="UniProtKB-KW"/>
</dbReference>
<comment type="function">
    <text evidence="11 12">Key component of the proton channel; it plays a direct role in the translocation of protons across the membrane.</text>
</comment>
<dbReference type="Proteomes" id="UP000347681">
    <property type="component" value="Unassembled WGS sequence"/>
</dbReference>
<reference evidence="21 23" key="3">
    <citation type="journal article" date="2019" name="Nat. Microbiol.">
        <title>Genomic variation and strain-specific functional adaptation in the human gut microbiome during early life.</title>
        <authorList>
            <person name="Vatanen T."/>
            <person name="Plichta D.R."/>
            <person name="Somani J."/>
            <person name="Munch P.C."/>
            <person name="Arthur T.D."/>
            <person name="Hall A.B."/>
            <person name="Rudolf S."/>
            <person name="Oakeley E.J."/>
            <person name="Ke X."/>
            <person name="Young R.A."/>
            <person name="Haiser H.J."/>
            <person name="Kolde R."/>
            <person name="Yassour M."/>
            <person name="Luopajarvi K."/>
            <person name="Siljander H."/>
            <person name="Virtanen S.M."/>
            <person name="Ilonen J."/>
            <person name="Uibo R."/>
            <person name="Tillmann V."/>
            <person name="Mokurov S."/>
            <person name="Dorshakova N."/>
            <person name="Porter J.A."/>
            <person name="McHardy A.C."/>
            <person name="Lahdesmaki H."/>
            <person name="Vlamakis H."/>
            <person name="Huttenhower C."/>
            <person name="Knip M."/>
            <person name="Xavier R.J."/>
        </authorList>
    </citation>
    <scope>NUCLEOTIDE SEQUENCE [LARGE SCALE GENOMIC DNA]</scope>
    <source>
        <strain evidence="21 23">RJX1047</strain>
    </source>
</reference>
<feature type="chain" id="PRO_5043118294" description="ATP synthase subunit a" evidence="13">
    <location>
        <begin position="24"/>
        <end position="363"/>
    </location>
</feature>
<dbReference type="EMBL" id="VVZV01000008">
    <property type="protein sequence ID" value="KAA5320659.1"/>
    <property type="molecule type" value="Genomic_DNA"/>
</dbReference>
<dbReference type="PANTHER" id="PTHR11410:SF0">
    <property type="entry name" value="ATP SYNTHASE SUBUNIT A"/>
    <property type="match status" value="1"/>
</dbReference>
<dbReference type="Proteomes" id="UP000481616">
    <property type="component" value="Unassembled WGS sequence"/>
</dbReference>
<feature type="transmembrane region" description="Helical" evidence="11">
    <location>
        <begin position="217"/>
        <end position="238"/>
    </location>
</feature>
<evidence type="ECO:0000313" key="18">
    <source>
        <dbReference type="EMBL" id="MDU0268927.1"/>
    </source>
</evidence>
<keyword evidence="13" id="KW-0732">Signal</keyword>
<reference evidence="24 25" key="2">
    <citation type="journal article" date="2019" name="Nat. Med.">
        <title>A library of human gut bacterial isolates paired with longitudinal multiomics data enables mechanistic microbiome research.</title>
        <authorList>
            <person name="Poyet M."/>
            <person name="Groussin M."/>
            <person name="Gibbons S.M."/>
            <person name="Avila-Pacheco J."/>
            <person name="Jiang X."/>
            <person name="Kearney S.M."/>
            <person name="Perrotta A.R."/>
            <person name="Berdy B."/>
            <person name="Zhao S."/>
            <person name="Lieberman T.D."/>
            <person name="Swanson P.K."/>
            <person name="Smith M."/>
            <person name="Roesemann S."/>
            <person name="Alexander J.E."/>
            <person name="Rich S.A."/>
            <person name="Livny J."/>
            <person name="Vlamakis H."/>
            <person name="Clish C."/>
            <person name="Bullock K."/>
            <person name="Deik A."/>
            <person name="Scott J."/>
            <person name="Pierce K.A."/>
            <person name="Xavier R.J."/>
            <person name="Alm E.J."/>
        </authorList>
    </citation>
    <scope>NUCLEOTIDE SEQUENCE [LARGE SCALE GENOMIC DNA]</scope>
    <source>
        <strain evidence="16 26">BIOML-A1</strain>
        <strain evidence="14 27">BIOML-A25</strain>
        <strain evidence="17 25">BIOML-A4</strain>
        <strain evidence="15 24">BIOML-A5</strain>
    </source>
</reference>
<comment type="subcellular location">
    <subcellularLocation>
        <location evidence="11 12">Cell membrane</location>
        <topology evidence="11 12">Multi-pass membrane protein</topology>
    </subcellularLocation>
    <subcellularLocation>
        <location evidence="1">Membrane</location>
        <topology evidence="1">Multi-pass membrane protein</topology>
    </subcellularLocation>
</comment>
<feature type="transmembrane region" description="Helical" evidence="11">
    <location>
        <begin position="282"/>
        <end position="304"/>
    </location>
</feature>
<gene>
    <name evidence="11 20" type="primary">atpB</name>
    <name evidence="20" type="ORF">DWW04_12850</name>
    <name evidence="21" type="ORF">E1I98_06620</name>
    <name evidence="17" type="ORF">F2Y51_18715</name>
    <name evidence="16" type="ORF">F2Y58_19345</name>
    <name evidence="15" type="ORF">F2Y61_17735</name>
    <name evidence="14" type="ORF">F2Z07_08080</name>
    <name evidence="19" type="ORF">GKD17_09305</name>
    <name evidence="18" type="ORF">RVH45_03240</name>
</gene>
<evidence type="ECO:0000313" key="25">
    <source>
        <dbReference type="Proteomes" id="UP000441162"/>
    </source>
</evidence>
<keyword evidence="10 11" id="KW-0066">ATP synthesis</keyword>
<feature type="transmembrane region" description="Helical" evidence="11">
    <location>
        <begin position="316"/>
        <end position="348"/>
    </location>
</feature>
<keyword evidence="9 11" id="KW-0472">Membrane</keyword>
<name>A0A076IR71_9BACT</name>
<evidence type="ECO:0000256" key="3">
    <source>
        <dbReference type="ARBA" id="ARBA00022448"/>
    </source>
</evidence>
<evidence type="ECO:0000256" key="1">
    <source>
        <dbReference type="ARBA" id="ARBA00004141"/>
    </source>
</evidence>
<keyword evidence="5 11" id="KW-0812">Transmembrane</keyword>
<reference evidence="18" key="5">
    <citation type="submission" date="2023-10" db="EMBL/GenBank/DDBJ databases">
        <title>Genome of Potential pathogenic bacteria in Crohn's disease.</title>
        <authorList>
            <person name="Rodriguez-Palacios A."/>
        </authorList>
    </citation>
    <scope>NUCLEOTIDE SEQUENCE</scope>
    <source>
        <strain evidence="18">CavFT-hAR62</strain>
    </source>
</reference>
<evidence type="ECO:0000313" key="14">
    <source>
        <dbReference type="EMBL" id="KAA5320659.1"/>
    </source>
</evidence>
<dbReference type="AlphaFoldDB" id="A0A076IR71"/>
<evidence type="ECO:0000256" key="10">
    <source>
        <dbReference type="ARBA" id="ARBA00023310"/>
    </source>
</evidence>
<evidence type="ECO:0000313" key="26">
    <source>
        <dbReference type="Proteomes" id="UP000481616"/>
    </source>
</evidence>
<evidence type="ECO:0000256" key="5">
    <source>
        <dbReference type="ARBA" id="ARBA00022692"/>
    </source>
</evidence>
<feature type="transmembrane region" description="Helical" evidence="11">
    <location>
        <begin position="191"/>
        <end position="211"/>
    </location>
</feature>
<evidence type="ECO:0000256" key="9">
    <source>
        <dbReference type="ARBA" id="ARBA00023136"/>
    </source>
</evidence>
<evidence type="ECO:0000313" key="17">
    <source>
        <dbReference type="EMBL" id="KAA5402447.1"/>
    </source>
</evidence>
<keyword evidence="8 11" id="KW-0406">Ion transport</keyword>
<dbReference type="InterPro" id="IPR035908">
    <property type="entry name" value="F0_ATP_A_sf"/>
</dbReference>
<evidence type="ECO:0000256" key="6">
    <source>
        <dbReference type="ARBA" id="ARBA00022781"/>
    </source>
</evidence>
<dbReference type="Proteomes" id="UP000500949">
    <property type="component" value="Chromosome"/>
</dbReference>
<dbReference type="GO" id="GO:0005886">
    <property type="term" value="C:plasma membrane"/>
    <property type="evidence" value="ECO:0007669"/>
    <property type="project" value="UniProtKB-SubCell"/>
</dbReference>
<evidence type="ECO:0000256" key="11">
    <source>
        <dbReference type="HAMAP-Rule" id="MF_01393"/>
    </source>
</evidence>
<dbReference type="EMBL" id="QRZL01000012">
    <property type="protein sequence ID" value="RGV75145.1"/>
    <property type="molecule type" value="Genomic_DNA"/>
</dbReference>
<reference evidence="19 28" key="4">
    <citation type="submission" date="2019-11" db="EMBL/GenBank/DDBJ databases">
        <title>Complete genome sequence of Bacteroides dorei DSM 17855.</title>
        <authorList>
            <person name="Russell J.T."/>
        </authorList>
    </citation>
    <scope>NUCLEOTIDE SEQUENCE [LARGE SCALE GENOMIC DNA]</scope>
    <source>
        <strain evidence="19 28">DSM 17855</strain>
    </source>
</reference>
<dbReference type="Proteomes" id="UP000283678">
    <property type="component" value="Unassembled WGS sequence"/>
</dbReference>
<dbReference type="HAMAP" id="MF_01393">
    <property type="entry name" value="ATP_synth_a_bact"/>
    <property type="match status" value="1"/>
</dbReference>
<comment type="similarity">
    <text evidence="2 11 12">Belongs to the ATPase A chain family.</text>
</comment>
<organism evidence="20 22">
    <name type="scientific">Phocaeicola dorei</name>
    <dbReference type="NCBI Taxonomy" id="357276"/>
    <lineage>
        <taxon>Bacteria</taxon>
        <taxon>Pseudomonadati</taxon>
        <taxon>Bacteroidota</taxon>
        <taxon>Bacteroidia</taxon>
        <taxon>Bacteroidales</taxon>
        <taxon>Bacteroidaceae</taxon>
        <taxon>Phocaeicola</taxon>
    </lineage>
</organism>
<evidence type="ECO:0000313" key="22">
    <source>
        <dbReference type="Proteomes" id="UP000283678"/>
    </source>
</evidence>
<dbReference type="Gene3D" id="1.20.120.220">
    <property type="entry name" value="ATP synthase, F0 complex, subunit A"/>
    <property type="match status" value="1"/>
</dbReference>
<dbReference type="EMBL" id="VVZA01000022">
    <property type="protein sequence ID" value="KAA5402447.1"/>
    <property type="molecule type" value="Genomic_DNA"/>
</dbReference>
<dbReference type="InterPro" id="IPR000568">
    <property type="entry name" value="ATP_synth_F0_asu"/>
</dbReference>
<dbReference type="CDD" id="cd00310">
    <property type="entry name" value="ATP-synt_Fo_a_6"/>
    <property type="match status" value="1"/>
</dbReference>
<evidence type="ECO:0000256" key="12">
    <source>
        <dbReference type="RuleBase" id="RU000483"/>
    </source>
</evidence>
<dbReference type="Proteomes" id="UP000481700">
    <property type="component" value="Unassembled WGS sequence"/>
</dbReference>
<evidence type="ECO:0000313" key="23">
    <source>
        <dbReference type="Proteomes" id="UP000294527"/>
    </source>
</evidence>
<dbReference type="NCBIfam" id="TIGR01131">
    <property type="entry name" value="ATP_synt_6_or_A"/>
    <property type="match status" value="1"/>
</dbReference>
<dbReference type="Proteomes" id="UP001181086">
    <property type="component" value="Unassembled WGS sequence"/>
</dbReference>
<dbReference type="PANTHER" id="PTHR11410">
    <property type="entry name" value="ATP SYNTHASE SUBUNIT A"/>
    <property type="match status" value="1"/>
</dbReference>
<evidence type="ECO:0000256" key="2">
    <source>
        <dbReference type="ARBA" id="ARBA00006810"/>
    </source>
</evidence>
<evidence type="ECO:0000313" key="21">
    <source>
        <dbReference type="EMBL" id="TDA76048.1"/>
    </source>
</evidence>
<evidence type="ECO:0000313" key="20">
    <source>
        <dbReference type="EMBL" id="RGV75145.1"/>
    </source>
</evidence>
<dbReference type="EMBL" id="VVZB01000012">
    <property type="protein sequence ID" value="KAA5380695.1"/>
    <property type="molecule type" value="Genomic_DNA"/>
</dbReference>
<dbReference type="PRINTS" id="PR00123">
    <property type="entry name" value="ATPASEA"/>
</dbReference>
<dbReference type="SUPFAM" id="SSF81336">
    <property type="entry name" value="F1F0 ATP synthase subunit A"/>
    <property type="match status" value="1"/>
</dbReference>
<evidence type="ECO:0000313" key="27">
    <source>
        <dbReference type="Proteomes" id="UP000481700"/>
    </source>
</evidence>
<dbReference type="KEGG" id="bdo:EL88_08035"/>
<dbReference type="EMBL" id="VVYY01000022">
    <property type="protein sequence ID" value="KAA5393937.1"/>
    <property type="molecule type" value="Genomic_DNA"/>
</dbReference>
<evidence type="ECO:0000256" key="8">
    <source>
        <dbReference type="ARBA" id="ARBA00023065"/>
    </source>
</evidence>